<sequence>LEHRAGEFGEINADRCIGDALGEQRQHDQAGHDEAAIGHAFDRRDAAAHAAAEHDEIERGGDHRGDDRLPERAQRARHLELVDRPDAVEVDAGHAAAPSFDVSRCSTSPTKISSRLDLEVSRSLNAMPISPSLRSSEGMPVR</sequence>
<feature type="region of interest" description="Disordered" evidence="1">
    <location>
        <begin position="19"/>
        <end position="38"/>
    </location>
</feature>
<evidence type="ECO:0000313" key="3">
    <source>
        <dbReference type="Proteomes" id="UP000032274"/>
    </source>
</evidence>
<protein>
    <submittedName>
        <fullName evidence="2">Uncharacterized protein</fullName>
    </submittedName>
</protein>
<feature type="region of interest" description="Disordered" evidence="1">
    <location>
        <begin position="44"/>
        <end position="70"/>
    </location>
</feature>
<dbReference type="AlphaFoldDB" id="A0AA40JQD4"/>
<organism evidence="2 3">
    <name type="scientific">Staphylococcus aureus</name>
    <dbReference type="NCBI Taxonomy" id="1280"/>
    <lineage>
        <taxon>Bacteria</taxon>
        <taxon>Bacillati</taxon>
        <taxon>Bacillota</taxon>
        <taxon>Bacilli</taxon>
        <taxon>Bacillales</taxon>
        <taxon>Staphylococcaceae</taxon>
        <taxon>Staphylococcus</taxon>
    </lineage>
</organism>
<gene>
    <name evidence="2" type="ORF">QU38_01340</name>
</gene>
<evidence type="ECO:0000313" key="2">
    <source>
        <dbReference type="EMBL" id="KIU01492.1"/>
    </source>
</evidence>
<comment type="caution">
    <text evidence="2">The sequence shown here is derived from an EMBL/GenBank/DDBJ whole genome shotgun (WGS) entry which is preliminary data.</text>
</comment>
<feature type="non-terminal residue" evidence="2">
    <location>
        <position position="1"/>
    </location>
</feature>
<reference evidence="2 3" key="1">
    <citation type="submission" date="2015-01" db="EMBL/GenBank/DDBJ databases">
        <title>Characterization of Swiss Staphylococcus aureus strains involved in food poisoning.</title>
        <authorList>
            <person name="Crovadore J."/>
            <person name="Chablais R."/>
            <person name="Tonacini J."/>
            <person name="Schnyder B."/>
            <person name="Lefort F."/>
        </authorList>
    </citation>
    <scope>NUCLEOTIDE SEQUENCE [LARGE SCALE GENOMIC DNA]</scope>
    <source>
        <strain evidence="2 3">SA-120</strain>
    </source>
</reference>
<name>A0AA40JQD4_STAAU</name>
<dbReference type="Proteomes" id="UP000032274">
    <property type="component" value="Unassembled WGS sequence"/>
</dbReference>
<evidence type="ECO:0000256" key="1">
    <source>
        <dbReference type="SAM" id="MobiDB-lite"/>
    </source>
</evidence>
<feature type="non-terminal residue" evidence="2">
    <location>
        <position position="142"/>
    </location>
</feature>
<dbReference type="EMBL" id="JXIG01000294">
    <property type="protein sequence ID" value="KIU01492.1"/>
    <property type="molecule type" value="Genomic_DNA"/>
</dbReference>
<accession>A0AA40JQD4</accession>
<proteinExistence type="predicted"/>